<dbReference type="Gene3D" id="3.40.50.300">
    <property type="entry name" value="P-loop containing nucleotide triphosphate hydrolases"/>
    <property type="match status" value="1"/>
</dbReference>
<dbReference type="EC" id="2.7.4.23" evidence="6"/>
<dbReference type="PROSITE" id="PS50052">
    <property type="entry name" value="GUANYLATE_KINASE_2"/>
    <property type="match status" value="1"/>
</dbReference>
<dbReference type="PANTHER" id="PTHR23117">
    <property type="entry name" value="GUANYLATE KINASE-RELATED"/>
    <property type="match status" value="1"/>
</dbReference>
<dbReference type="SMART" id="SM00072">
    <property type="entry name" value="GuKc"/>
    <property type="match status" value="1"/>
</dbReference>
<comment type="catalytic activity">
    <reaction evidence="1 6">
        <text>alpha-D-ribose 1,5-bisphosphate + ATP = 5-phospho-alpha-D-ribose 1-diphosphate + ADP</text>
        <dbReference type="Rhea" id="RHEA:20109"/>
        <dbReference type="ChEBI" id="CHEBI:30616"/>
        <dbReference type="ChEBI" id="CHEBI:58017"/>
        <dbReference type="ChEBI" id="CHEBI:68688"/>
        <dbReference type="ChEBI" id="CHEBI:456216"/>
        <dbReference type="EC" id="2.7.4.23"/>
    </reaction>
</comment>
<dbReference type="GO" id="GO:0006015">
    <property type="term" value="P:5-phosphoribose 1-diphosphate biosynthetic process"/>
    <property type="evidence" value="ECO:0007669"/>
    <property type="project" value="UniProtKB-UniRule"/>
</dbReference>
<sequence>METGWLYLVVGPSGAGKDTLLDAARQRFGNTTSVIFPRRSITRSENAGGEDHIGLSVDEFTRKKRAGIFALSWDAHDLKYGIPRSINDELSDGKCVVVNVSRSVLNEARNEYPNLRIISITVDPDILSQRLHARGRESEADIQRRLDRAKSYRVRGDDVIEIDNSGPLEEAISNFVMAIENPYLQTSHPYRYTEASVFQG</sequence>
<organism evidence="8 9">
    <name type="scientific">Kiloniella spongiae</name>
    <dbReference type="NCBI Taxonomy" id="1489064"/>
    <lineage>
        <taxon>Bacteria</taxon>
        <taxon>Pseudomonadati</taxon>
        <taxon>Pseudomonadota</taxon>
        <taxon>Alphaproteobacteria</taxon>
        <taxon>Rhodospirillales</taxon>
        <taxon>Kiloniellaceae</taxon>
        <taxon>Kiloniella</taxon>
    </lineage>
</organism>
<dbReference type="Proteomes" id="UP000035444">
    <property type="component" value="Unassembled WGS sequence"/>
</dbReference>
<evidence type="ECO:0000256" key="1">
    <source>
        <dbReference type="ARBA" id="ARBA00000373"/>
    </source>
</evidence>
<dbReference type="GO" id="GO:0005524">
    <property type="term" value="F:ATP binding"/>
    <property type="evidence" value="ECO:0007669"/>
    <property type="project" value="UniProtKB-KW"/>
</dbReference>
<evidence type="ECO:0000313" key="9">
    <source>
        <dbReference type="Proteomes" id="UP000035444"/>
    </source>
</evidence>
<dbReference type="InterPro" id="IPR012699">
    <property type="entry name" value="PhnN"/>
</dbReference>
<gene>
    <name evidence="6" type="primary">phnN</name>
    <name evidence="8" type="ORF">WH96_15555</name>
</gene>
<dbReference type="AlphaFoldDB" id="A0A0H2MB66"/>
<dbReference type="InterPro" id="IPR027417">
    <property type="entry name" value="P-loop_NTPase"/>
</dbReference>
<keyword evidence="9" id="KW-1185">Reference proteome</keyword>
<dbReference type="PANTHER" id="PTHR23117:SF8">
    <property type="entry name" value="RIBOSE 1,5-BISPHOSPHATE PHOSPHOKINASE PHNN"/>
    <property type="match status" value="1"/>
</dbReference>
<keyword evidence="4 6" id="KW-0547">Nucleotide-binding</keyword>
<dbReference type="SUPFAM" id="SSF52540">
    <property type="entry name" value="P-loop containing nucleoside triphosphate hydrolases"/>
    <property type="match status" value="1"/>
</dbReference>
<dbReference type="GO" id="GO:0019634">
    <property type="term" value="P:organic phosphonate metabolic process"/>
    <property type="evidence" value="ECO:0007669"/>
    <property type="project" value="UniProtKB-UniRule"/>
</dbReference>
<dbReference type="InterPro" id="IPR008144">
    <property type="entry name" value="Guanylate_kin-like_dom"/>
</dbReference>
<dbReference type="HAMAP" id="MF_00836">
    <property type="entry name" value="PhnN"/>
    <property type="match status" value="1"/>
</dbReference>
<evidence type="ECO:0000256" key="2">
    <source>
        <dbReference type="ARBA" id="ARBA00005069"/>
    </source>
</evidence>
<accession>A0A0H2MB66</accession>
<evidence type="ECO:0000256" key="4">
    <source>
        <dbReference type="ARBA" id="ARBA00022741"/>
    </source>
</evidence>
<dbReference type="STRING" id="1489064.WH96_15555"/>
<feature type="binding site" evidence="6">
    <location>
        <begin position="11"/>
        <end position="18"/>
    </location>
    <ligand>
        <name>ATP</name>
        <dbReference type="ChEBI" id="CHEBI:30616"/>
    </ligand>
</feature>
<dbReference type="EMBL" id="LAQL01000010">
    <property type="protein sequence ID" value="KLN59799.1"/>
    <property type="molecule type" value="Genomic_DNA"/>
</dbReference>
<comment type="similarity">
    <text evidence="6">Belongs to the ribose 1,5-bisphosphokinase family.</text>
</comment>
<evidence type="ECO:0000256" key="6">
    <source>
        <dbReference type="HAMAP-Rule" id="MF_00836"/>
    </source>
</evidence>
<comment type="pathway">
    <text evidence="2 6">Metabolic intermediate biosynthesis; 5-phospho-alpha-D-ribose 1-diphosphate biosynthesis; 5-phospho-alpha-D-ribose 1-diphosphate from D-ribose 5-phosphate (route II): step 3/3.</text>
</comment>
<comment type="function">
    <text evidence="6">Catalyzes the phosphorylation of ribose 1,5-bisphosphate to 5-phospho-D-ribosyl alpha-1-diphosphate (PRPP).</text>
</comment>
<keyword evidence="5 6" id="KW-0067">ATP-binding</keyword>
<dbReference type="PATRIC" id="fig|1489064.4.peg.80"/>
<dbReference type="OrthoDB" id="341217at2"/>
<keyword evidence="3 6" id="KW-0808">Transferase</keyword>
<comment type="caution">
    <text evidence="8">The sequence shown here is derived from an EMBL/GenBank/DDBJ whole genome shotgun (WGS) entry which is preliminary data.</text>
</comment>
<name>A0A0H2MB66_9PROT</name>
<dbReference type="GO" id="GO:0005829">
    <property type="term" value="C:cytosol"/>
    <property type="evidence" value="ECO:0007669"/>
    <property type="project" value="TreeGrafter"/>
</dbReference>
<dbReference type="InterPro" id="IPR008145">
    <property type="entry name" value="GK/Ca_channel_bsu"/>
</dbReference>
<evidence type="ECO:0000256" key="3">
    <source>
        <dbReference type="ARBA" id="ARBA00022679"/>
    </source>
</evidence>
<feature type="domain" description="Guanylate kinase-like" evidence="7">
    <location>
        <begin position="4"/>
        <end position="180"/>
    </location>
</feature>
<evidence type="ECO:0000313" key="8">
    <source>
        <dbReference type="EMBL" id="KLN59799.1"/>
    </source>
</evidence>
<dbReference type="UniPathway" id="UPA00087">
    <property type="reaction ID" value="UER00175"/>
</dbReference>
<protein>
    <recommendedName>
        <fullName evidence="6">Ribose 1,5-bisphosphate phosphokinase PhnN</fullName>
        <ecNumber evidence="6">2.7.4.23</ecNumber>
    </recommendedName>
    <alternativeName>
        <fullName evidence="6">Ribose 1,5-bisphosphokinase</fullName>
    </alternativeName>
</protein>
<evidence type="ECO:0000259" key="7">
    <source>
        <dbReference type="PROSITE" id="PS50052"/>
    </source>
</evidence>
<proteinExistence type="inferred from homology"/>
<dbReference type="Pfam" id="PF00625">
    <property type="entry name" value="Guanylate_kin"/>
    <property type="match status" value="1"/>
</dbReference>
<dbReference type="GO" id="GO:0033863">
    <property type="term" value="F:ribose 1,5-bisphosphate phosphokinase activity"/>
    <property type="evidence" value="ECO:0007669"/>
    <property type="project" value="UniProtKB-UniRule"/>
</dbReference>
<reference evidence="8 9" key="1">
    <citation type="submission" date="2015-03" db="EMBL/GenBank/DDBJ databases">
        <title>Genome Sequence of Kiloniella spongiae MEBiC09566, isolated from a marine sponge.</title>
        <authorList>
            <person name="Shao Z."/>
            <person name="Wang L."/>
            <person name="Li X."/>
        </authorList>
    </citation>
    <scope>NUCLEOTIDE SEQUENCE [LARGE SCALE GENOMIC DNA]</scope>
    <source>
        <strain evidence="8 9">MEBiC09566</strain>
    </source>
</reference>
<dbReference type="NCBIfam" id="TIGR02322">
    <property type="entry name" value="phosphon_PhnN"/>
    <property type="match status" value="1"/>
</dbReference>
<evidence type="ECO:0000256" key="5">
    <source>
        <dbReference type="ARBA" id="ARBA00022840"/>
    </source>
</evidence>
<dbReference type="RefSeq" id="WP_047765130.1">
    <property type="nucleotide sequence ID" value="NZ_LAQL01000010.1"/>
</dbReference>